<keyword evidence="3" id="KW-0804">Transcription</keyword>
<dbReference type="SUPFAM" id="SSF46785">
    <property type="entry name" value="Winged helix' DNA-binding domain"/>
    <property type="match status" value="1"/>
</dbReference>
<dbReference type="PRINTS" id="PR00778">
    <property type="entry name" value="HTHARSR"/>
</dbReference>
<dbReference type="PROSITE" id="PS50987">
    <property type="entry name" value="HTH_ARSR_2"/>
    <property type="match status" value="1"/>
</dbReference>
<dbReference type="GO" id="GO:0003677">
    <property type="term" value="F:DNA binding"/>
    <property type="evidence" value="ECO:0007669"/>
    <property type="project" value="UniProtKB-KW"/>
</dbReference>
<dbReference type="Gene3D" id="1.10.10.10">
    <property type="entry name" value="Winged helix-like DNA-binding domain superfamily/Winged helix DNA-binding domain"/>
    <property type="match status" value="1"/>
</dbReference>
<dbReference type="InterPro" id="IPR018656">
    <property type="entry name" value="DUF2087"/>
</dbReference>
<keyword evidence="1" id="KW-0805">Transcription regulation</keyword>
<evidence type="ECO:0000256" key="2">
    <source>
        <dbReference type="ARBA" id="ARBA00023125"/>
    </source>
</evidence>
<protein>
    <submittedName>
        <fullName evidence="5">DNA-binding transcriptional ArsR family regulator</fullName>
    </submittedName>
</protein>
<dbReference type="PANTHER" id="PTHR33154">
    <property type="entry name" value="TRANSCRIPTIONAL REGULATOR, ARSR FAMILY"/>
    <property type="match status" value="1"/>
</dbReference>
<gene>
    <name evidence="5" type="ORF">ABID47_003266</name>
</gene>
<evidence type="ECO:0000313" key="6">
    <source>
        <dbReference type="Proteomes" id="UP001549098"/>
    </source>
</evidence>
<proteinExistence type="predicted"/>
<evidence type="ECO:0000256" key="1">
    <source>
        <dbReference type="ARBA" id="ARBA00023015"/>
    </source>
</evidence>
<keyword evidence="2 5" id="KW-0238">DNA-binding</keyword>
<dbReference type="InterPro" id="IPR036390">
    <property type="entry name" value="WH_DNA-bd_sf"/>
</dbReference>
<dbReference type="EMBL" id="JBEPLV010000003">
    <property type="protein sequence ID" value="MET3546650.1"/>
    <property type="molecule type" value="Genomic_DNA"/>
</dbReference>
<dbReference type="Pfam" id="PF09860">
    <property type="entry name" value="DUF2087"/>
    <property type="match status" value="1"/>
</dbReference>
<comment type="caution">
    <text evidence="5">The sequence shown here is derived from an EMBL/GenBank/DDBJ whole genome shotgun (WGS) entry which is preliminary data.</text>
</comment>
<dbReference type="SMART" id="SM00418">
    <property type="entry name" value="HTH_ARSR"/>
    <property type="match status" value="1"/>
</dbReference>
<name>A0ABV2F4H8_9BACL</name>
<dbReference type="Pfam" id="PF01022">
    <property type="entry name" value="HTH_5"/>
    <property type="match status" value="1"/>
</dbReference>
<dbReference type="CDD" id="cd00090">
    <property type="entry name" value="HTH_ARSR"/>
    <property type="match status" value="1"/>
</dbReference>
<dbReference type="InterPro" id="IPR036388">
    <property type="entry name" value="WH-like_DNA-bd_sf"/>
</dbReference>
<evidence type="ECO:0000256" key="3">
    <source>
        <dbReference type="ARBA" id="ARBA00023163"/>
    </source>
</evidence>
<accession>A0ABV2F4H8</accession>
<dbReference type="PANTHER" id="PTHR33154:SF33">
    <property type="entry name" value="TRANSCRIPTIONAL REPRESSOR SDPR"/>
    <property type="match status" value="1"/>
</dbReference>
<dbReference type="InterPro" id="IPR011991">
    <property type="entry name" value="ArsR-like_HTH"/>
</dbReference>
<feature type="domain" description="HTH arsR-type" evidence="4">
    <location>
        <begin position="1"/>
        <end position="95"/>
    </location>
</feature>
<dbReference type="InterPro" id="IPR051081">
    <property type="entry name" value="HTH_MetalResp_TranReg"/>
</dbReference>
<dbReference type="NCBIfam" id="NF033788">
    <property type="entry name" value="HTH_metalloreg"/>
    <property type="match status" value="1"/>
</dbReference>
<dbReference type="Proteomes" id="UP001549098">
    <property type="component" value="Unassembled WGS sequence"/>
</dbReference>
<sequence>MVFLQLDKLVNYYKALADRNRIRILVLLSQEEINGMTLAEKLGVTPATITHHIAKLKEVGVVMERREKNVSYYRISQDMIERTEGQLLKLIRNYEPQEDQPGTQLSAKNEKLRDTVLKSFIMDDGRLKNIPAQLKKKLIVLEFMVRNLDMGRKYTEKEINEFIKTFHPDFATIRREFIMHHYLYREKEIYELNPVEMWEKWEYL</sequence>
<evidence type="ECO:0000313" key="5">
    <source>
        <dbReference type="EMBL" id="MET3546650.1"/>
    </source>
</evidence>
<reference evidence="5 6" key="1">
    <citation type="submission" date="2024-06" db="EMBL/GenBank/DDBJ databases">
        <title>Genomic Encyclopedia of Type Strains, Phase IV (KMG-IV): sequencing the most valuable type-strain genomes for metagenomic binning, comparative biology and taxonomic classification.</title>
        <authorList>
            <person name="Goeker M."/>
        </authorList>
    </citation>
    <scope>NUCLEOTIDE SEQUENCE [LARGE SCALE GENOMIC DNA]</scope>
    <source>
        <strain evidence="5 6">DSM 17253</strain>
    </source>
</reference>
<keyword evidence="6" id="KW-1185">Reference proteome</keyword>
<dbReference type="InterPro" id="IPR001845">
    <property type="entry name" value="HTH_ArsR_DNA-bd_dom"/>
</dbReference>
<organism evidence="5 6">
    <name type="scientific">Paenibacillus favisporus</name>
    <dbReference type="NCBI Taxonomy" id="221028"/>
    <lineage>
        <taxon>Bacteria</taxon>
        <taxon>Bacillati</taxon>
        <taxon>Bacillota</taxon>
        <taxon>Bacilli</taxon>
        <taxon>Bacillales</taxon>
        <taxon>Paenibacillaceae</taxon>
        <taxon>Paenibacillus</taxon>
    </lineage>
</organism>
<evidence type="ECO:0000259" key="4">
    <source>
        <dbReference type="PROSITE" id="PS50987"/>
    </source>
</evidence>